<proteinExistence type="predicted"/>
<comment type="caution">
    <text evidence="1">The sequence shown here is derived from an EMBL/GenBank/DDBJ whole genome shotgun (WGS) entry which is preliminary data.</text>
</comment>
<dbReference type="STRING" id="687842.ASU31_10645"/>
<sequence>MHGRSDQRFCNDNCRNTYNRNKRAADKVKEHENMPEIFRIIKKNYQILKKRCDRPCEENESFMTDTTALIAEGFNPKFFTSIATDSTGSKWYCVFEIGFIMGVKDIFIKDFPKQAQV</sequence>
<reference evidence="1 2" key="1">
    <citation type="submission" date="2015-11" db="EMBL/GenBank/DDBJ databases">
        <title>Sequence of Pedobacter ginsenosidimutans.</title>
        <authorList>
            <person name="Carson E."/>
            <person name="Keyser V."/>
            <person name="Newman J."/>
            <person name="Miller J."/>
        </authorList>
    </citation>
    <scope>NUCLEOTIDE SEQUENCE [LARGE SCALE GENOMIC DNA]</scope>
    <source>
        <strain evidence="1 2">KACC 14530</strain>
    </source>
</reference>
<evidence type="ECO:0000313" key="1">
    <source>
        <dbReference type="EMBL" id="KRT15958.1"/>
    </source>
</evidence>
<keyword evidence="2" id="KW-1185">Reference proteome</keyword>
<gene>
    <name evidence="1" type="ORF">ASU31_10645</name>
</gene>
<accession>A0A0T5VQ22</accession>
<organism evidence="1 2">
    <name type="scientific">Pedobacter ginsenosidimutans</name>
    <dbReference type="NCBI Taxonomy" id="687842"/>
    <lineage>
        <taxon>Bacteria</taxon>
        <taxon>Pseudomonadati</taxon>
        <taxon>Bacteroidota</taxon>
        <taxon>Sphingobacteriia</taxon>
        <taxon>Sphingobacteriales</taxon>
        <taxon>Sphingobacteriaceae</taxon>
        <taxon>Pedobacter</taxon>
    </lineage>
</organism>
<evidence type="ECO:0000313" key="2">
    <source>
        <dbReference type="Proteomes" id="UP000051950"/>
    </source>
</evidence>
<name>A0A0T5VQ22_9SPHI</name>
<dbReference type="AlphaFoldDB" id="A0A0T5VQ22"/>
<dbReference type="Proteomes" id="UP000051950">
    <property type="component" value="Unassembled WGS sequence"/>
</dbReference>
<dbReference type="EMBL" id="LMZQ01000006">
    <property type="protein sequence ID" value="KRT15958.1"/>
    <property type="molecule type" value="Genomic_DNA"/>
</dbReference>
<protein>
    <submittedName>
        <fullName evidence="1">Uncharacterized protein</fullName>
    </submittedName>
</protein>